<feature type="domain" description="Heterokaryon incompatibility" evidence="2">
    <location>
        <begin position="68"/>
        <end position="243"/>
    </location>
</feature>
<dbReference type="InterPro" id="IPR052895">
    <property type="entry name" value="HetReg/Transcr_Mod"/>
</dbReference>
<proteinExistence type="predicted"/>
<dbReference type="InterPro" id="IPR010730">
    <property type="entry name" value="HET"/>
</dbReference>
<dbReference type="PANTHER" id="PTHR24148:SF82">
    <property type="entry name" value="HETEROKARYON INCOMPATIBILITY DOMAIN-CONTAINING PROTEIN"/>
    <property type="match status" value="1"/>
</dbReference>
<dbReference type="AlphaFoldDB" id="A0A139HHP4"/>
<dbReference type="Pfam" id="PF06985">
    <property type="entry name" value="HET"/>
    <property type="match status" value="1"/>
</dbReference>
<organism evidence="3 4">
    <name type="scientific">Pseudocercospora eumusae</name>
    <dbReference type="NCBI Taxonomy" id="321146"/>
    <lineage>
        <taxon>Eukaryota</taxon>
        <taxon>Fungi</taxon>
        <taxon>Dikarya</taxon>
        <taxon>Ascomycota</taxon>
        <taxon>Pezizomycotina</taxon>
        <taxon>Dothideomycetes</taxon>
        <taxon>Dothideomycetidae</taxon>
        <taxon>Mycosphaerellales</taxon>
        <taxon>Mycosphaerellaceae</taxon>
        <taxon>Pseudocercospora</taxon>
    </lineage>
</organism>
<comment type="caution">
    <text evidence="3">The sequence shown here is derived from an EMBL/GenBank/DDBJ whole genome shotgun (WGS) entry which is preliminary data.</text>
</comment>
<accession>A0A139HHP4</accession>
<dbReference type="Proteomes" id="UP000070133">
    <property type="component" value="Unassembled WGS sequence"/>
</dbReference>
<evidence type="ECO:0000259" key="2">
    <source>
        <dbReference type="Pfam" id="PF06985"/>
    </source>
</evidence>
<dbReference type="OrthoDB" id="2157530at2759"/>
<keyword evidence="4" id="KW-1185">Reference proteome</keyword>
<evidence type="ECO:0000256" key="1">
    <source>
        <dbReference type="SAM" id="MobiDB-lite"/>
    </source>
</evidence>
<protein>
    <recommendedName>
        <fullName evidence="2">Heterokaryon incompatibility domain-containing protein</fullName>
    </recommendedName>
</protein>
<sequence>MKHRSSSQTCEQCDEEKKRKKPRVEVQPYQYDRLPLGYIRVLFLDPGEHDDELRGTLRLFVLEEWVEYKAISYAWGEPIFDQTLRLPGGILEITTSLAGALRRFRDPKNSVRLWADAVCINQATTEEKNHQVAMMAEIYSQADEVLIWLGEAGPMDAEHFWLLSQCASAEKRFEADQPHGPWNSREFNPDLYYPILPERGLVLSCPCCDGPFTLQSASFDEMAESFIAFWDKPWFKRLWVVQECLLAKDATLFCGSHGIPLSRYSHAKSFLSSLYLRWPSPHPHRERCIEFLQQSILGKRTFRGDRYPATNLLGFLIDCRGRHTQDPLDRLYAVRAICGVSLTLLPLPDYDMEPEKLWTDLACLLLTNPEFWKRPGPYGVKHYCGAFMLVMAGVLNDSDDKLPSWAPNLGNIVRKAAAIGHRDALYVQFFADAGGRYQSTSLPKVVRHGELALRVKVLGELDAILPSSSIPNLDLLHQDSWIQTAFCPWLQSCRSFMLGSNNDYAFCKCEFVLDHLFHGMPRVTKIASKAILPEHDNCDHHIGRFQELMQDTHSLGVYVILHVHRLMPDALLASSHSGHFCWVPPKAAVGDRICLIPGAPFIFLFRPVGDGRYKVVGDAWVQEAMEGEEAPKEDEKLEEIILV</sequence>
<feature type="region of interest" description="Disordered" evidence="1">
    <location>
        <begin position="1"/>
        <end position="21"/>
    </location>
</feature>
<feature type="compositionally biased region" description="Polar residues" evidence="1">
    <location>
        <begin position="1"/>
        <end position="11"/>
    </location>
</feature>
<dbReference type="EMBL" id="LFZN01000047">
    <property type="protein sequence ID" value="KXT01995.1"/>
    <property type="molecule type" value="Genomic_DNA"/>
</dbReference>
<name>A0A139HHP4_9PEZI</name>
<dbReference type="STRING" id="321146.A0A139HHP4"/>
<gene>
    <name evidence="3" type="ORF">AC578_6532</name>
</gene>
<reference evidence="3 4" key="1">
    <citation type="submission" date="2015-07" db="EMBL/GenBank/DDBJ databases">
        <title>Comparative genomics of the Sigatoka disease complex on banana suggests a link between parallel evolutionary changes in Pseudocercospora fijiensis and Pseudocercospora eumusae and increased virulence on the banana host.</title>
        <authorList>
            <person name="Chang T.-C."/>
            <person name="Salvucci A."/>
            <person name="Crous P.W."/>
            <person name="Stergiopoulos I."/>
        </authorList>
    </citation>
    <scope>NUCLEOTIDE SEQUENCE [LARGE SCALE GENOMIC DNA]</scope>
    <source>
        <strain evidence="3 4">CBS 114824</strain>
    </source>
</reference>
<evidence type="ECO:0000313" key="4">
    <source>
        <dbReference type="Proteomes" id="UP000070133"/>
    </source>
</evidence>
<dbReference type="PANTHER" id="PTHR24148">
    <property type="entry name" value="ANKYRIN REPEAT DOMAIN-CONTAINING PROTEIN 39 HOMOLOG-RELATED"/>
    <property type="match status" value="1"/>
</dbReference>
<evidence type="ECO:0000313" key="3">
    <source>
        <dbReference type="EMBL" id="KXT01995.1"/>
    </source>
</evidence>